<reference evidence="2 3" key="1">
    <citation type="journal article" date="2018" name="Nat. Biotechnol.">
        <title>A standardized bacterial taxonomy based on genome phylogeny substantially revises the tree of life.</title>
        <authorList>
            <person name="Parks D.H."/>
            <person name="Chuvochina M."/>
            <person name="Waite D.W."/>
            <person name="Rinke C."/>
            <person name="Skarshewski A."/>
            <person name="Chaumeil P.A."/>
            <person name="Hugenholtz P."/>
        </authorList>
    </citation>
    <scope>NUCLEOTIDE SEQUENCE [LARGE SCALE GENOMIC DNA]</scope>
    <source>
        <strain evidence="2">UBA8672</strain>
    </source>
</reference>
<feature type="non-terminal residue" evidence="2">
    <location>
        <position position="1"/>
    </location>
</feature>
<feature type="transmembrane region" description="Helical" evidence="1">
    <location>
        <begin position="6"/>
        <end position="31"/>
    </location>
</feature>
<keyword evidence="1" id="KW-0472">Membrane</keyword>
<keyword evidence="1" id="KW-1133">Transmembrane helix</keyword>
<organism evidence="2 3">
    <name type="scientific">Flexistipes sinusarabici</name>
    <dbReference type="NCBI Taxonomy" id="2352"/>
    <lineage>
        <taxon>Bacteria</taxon>
        <taxon>Pseudomonadati</taxon>
        <taxon>Deferribacterota</taxon>
        <taxon>Deferribacteres</taxon>
        <taxon>Deferribacterales</taxon>
        <taxon>Flexistipitaceae</taxon>
        <taxon>Flexistipes</taxon>
    </lineage>
</organism>
<sequence>LEGAVSGLAISLNGVATAILTPILFKLIYLIL</sequence>
<dbReference type="AlphaFoldDB" id="A0A3D5QCG1"/>
<keyword evidence="1" id="KW-0812">Transmembrane</keyword>
<evidence type="ECO:0000256" key="1">
    <source>
        <dbReference type="SAM" id="Phobius"/>
    </source>
</evidence>
<dbReference type="EMBL" id="DPPF01000154">
    <property type="protein sequence ID" value="HCW93517.1"/>
    <property type="molecule type" value="Genomic_DNA"/>
</dbReference>
<name>A0A3D5QCG1_FLESI</name>
<evidence type="ECO:0000313" key="2">
    <source>
        <dbReference type="EMBL" id="HCW93517.1"/>
    </source>
</evidence>
<comment type="caution">
    <text evidence="2">The sequence shown here is derived from an EMBL/GenBank/DDBJ whole genome shotgun (WGS) entry which is preliminary data.</text>
</comment>
<gene>
    <name evidence="2" type="ORF">DHM44_07525</name>
</gene>
<accession>A0A3D5QCG1</accession>
<evidence type="ECO:0000313" key="3">
    <source>
        <dbReference type="Proteomes" id="UP000262325"/>
    </source>
</evidence>
<protein>
    <submittedName>
        <fullName evidence="2">CidB/LrgB family autolysis modulator</fullName>
    </submittedName>
</protein>
<dbReference type="Proteomes" id="UP000262325">
    <property type="component" value="Unassembled WGS sequence"/>
</dbReference>
<proteinExistence type="predicted"/>